<organism evidence="1">
    <name type="scientific">bioreactor metagenome</name>
    <dbReference type="NCBI Taxonomy" id="1076179"/>
    <lineage>
        <taxon>unclassified sequences</taxon>
        <taxon>metagenomes</taxon>
        <taxon>ecological metagenomes</taxon>
    </lineage>
</organism>
<gene>
    <name evidence="1" type="ORF">SDC9_114101</name>
</gene>
<dbReference type="AlphaFoldDB" id="A0A645BZN6"/>
<accession>A0A645BZN6</accession>
<reference evidence="1" key="1">
    <citation type="submission" date="2019-08" db="EMBL/GenBank/DDBJ databases">
        <authorList>
            <person name="Kucharzyk K."/>
            <person name="Murdoch R.W."/>
            <person name="Higgins S."/>
            <person name="Loffler F."/>
        </authorList>
    </citation>
    <scope>NUCLEOTIDE SEQUENCE</scope>
</reference>
<name>A0A645BZN6_9ZZZZ</name>
<comment type="caution">
    <text evidence="1">The sequence shown here is derived from an EMBL/GenBank/DDBJ whole genome shotgun (WGS) entry which is preliminary data.</text>
</comment>
<proteinExistence type="predicted"/>
<evidence type="ECO:0000313" key="1">
    <source>
        <dbReference type="EMBL" id="MPM67184.1"/>
    </source>
</evidence>
<dbReference type="EMBL" id="VSSQ01021540">
    <property type="protein sequence ID" value="MPM67184.1"/>
    <property type="molecule type" value="Genomic_DNA"/>
</dbReference>
<sequence>MYFPLYTIEDDTRWIRVAAEFFYYVSPDV</sequence>
<protein>
    <submittedName>
        <fullName evidence="1">Uncharacterized protein</fullName>
    </submittedName>
</protein>